<comment type="caution">
    <text evidence="2">The sequence shown here is derived from an EMBL/GenBank/DDBJ whole genome shotgun (WGS) entry which is preliminary data.</text>
</comment>
<evidence type="ECO:0000313" key="3">
    <source>
        <dbReference type="Proteomes" id="UP000585474"/>
    </source>
</evidence>
<accession>A0A7J0GF55</accession>
<evidence type="ECO:0000313" key="2">
    <source>
        <dbReference type="EMBL" id="GFZ09436.1"/>
    </source>
</evidence>
<sequence>MALPPDYEYLRASLLHRHPLPTVGQALAELRSEETRKKTMIYQHFHPVLATPVWAPLQPPSQSARSKRKEYHNRQTAAITDSSGLSPDSSSSTLTASDVETIVTQDSWTEKIIGTDRKVGRLFELKSLHACHAPVKPRPGHVSKQLNAEKSN</sequence>
<dbReference type="EMBL" id="BJWL01000021">
    <property type="protein sequence ID" value="GFZ09436.1"/>
    <property type="molecule type" value="Genomic_DNA"/>
</dbReference>
<dbReference type="Proteomes" id="UP000585474">
    <property type="component" value="Unassembled WGS sequence"/>
</dbReference>
<organism evidence="2 3">
    <name type="scientific">Actinidia rufa</name>
    <dbReference type="NCBI Taxonomy" id="165716"/>
    <lineage>
        <taxon>Eukaryota</taxon>
        <taxon>Viridiplantae</taxon>
        <taxon>Streptophyta</taxon>
        <taxon>Embryophyta</taxon>
        <taxon>Tracheophyta</taxon>
        <taxon>Spermatophyta</taxon>
        <taxon>Magnoliopsida</taxon>
        <taxon>eudicotyledons</taxon>
        <taxon>Gunneridae</taxon>
        <taxon>Pentapetalae</taxon>
        <taxon>asterids</taxon>
        <taxon>Ericales</taxon>
        <taxon>Actinidiaceae</taxon>
        <taxon>Actinidia</taxon>
    </lineage>
</organism>
<protein>
    <submittedName>
        <fullName evidence="2">Uncharacterized protein</fullName>
    </submittedName>
</protein>
<evidence type="ECO:0000256" key="1">
    <source>
        <dbReference type="SAM" id="MobiDB-lite"/>
    </source>
</evidence>
<feature type="compositionally biased region" description="Low complexity" evidence="1">
    <location>
        <begin position="80"/>
        <end position="98"/>
    </location>
</feature>
<gene>
    <name evidence="2" type="ORF">Acr_21g0000350</name>
</gene>
<feature type="region of interest" description="Disordered" evidence="1">
    <location>
        <begin position="54"/>
        <end position="98"/>
    </location>
</feature>
<proteinExistence type="predicted"/>
<dbReference type="AlphaFoldDB" id="A0A7J0GF55"/>
<keyword evidence="3" id="KW-1185">Reference proteome</keyword>
<feature type="region of interest" description="Disordered" evidence="1">
    <location>
        <begin position="133"/>
        <end position="152"/>
    </location>
</feature>
<dbReference type="OrthoDB" id="1706811at2759"/>
<reference evidence="2 3" key="1">
    <citation type="submission" date="2019-07" db="EMBL/GenBank/DDBJ databases">
        <title>De Novo Assembly of kiwifruit Actinidia rufa.</title>
        <authorList>
            <person name="Sugita-Konishi S."/>
            <person name="Sato K."/>
            <person name="Mori E."/>
            <person name="Abe Y."/>
            <person name="Kisaki G."/>
            <person name="Hamano K."/>
            <person name="Suezawa K."/>
            <person name="Otani M."/>
            <person name="Fukuda T."/>
            <person name="Manabe T."/>
            <person name="Gomi K."/>
            <person name="Tabuchi M."/>
            <person name="Akimitsu K."/>
            <person name="Kataoka I."/>
        </authorList>
    </citation>
    <scope>NUCLEOTIDE SEQUENCE [LARGE SCALE GENOMIC DNA]</scope>
    <source>
        <strain evidence="3">cv. Fuchu</strain>
    </source>
</reference>
<name>A0A7J0GF55_9ERIC</name>